<comment type="caution">
    <text evidence="12">The sequence shown here is derived from an EMBL/GenBank/DDBJ whole genome shotgun (WGS) entry which is preliminary data.</text>
</comment>
<dbReference type="FunFam" id="3.40.50.300:FF:000221">
    <property type="entry name" value="Multidrug ABC transporter ATP-binding protein"/>
    <property type="match status" value="1"/>
</dbReference>
<dbReference type="CDD" id="cd18548">
    <property type="entry name" value="ABC_6TM_Tm287_like"/>
    <property type="match status" value="1"/>
</dbReference>
<dbReference type="STRING" id="1423751.FC38_GL001308"/>
<proteinExistence type="predicted"/>
<evidence type="ECO:0000256" key="2">
    <source>
        <dbReference type="ARBA" id="ARBA00022448"/>
    </source>
</evidence>
<evidence type="ECO:0000256" key="5">
    <source>
        <dbReference type="ARBA" id="ARBA00022741"/>
    </source>
</evidence>
<name>I7K1V0_9LACO</name>
<feature type="transmembrane region" description="Helical" evidence="9">
    <location>
        <begin position="21"/>
        <end position="41"/>
    </location>
</feature>
<dbReference type="GO" id="GO:0005524">
    <property type="term" value="F:ATP binding"/>
    <property type="evidence" value="ECO:0007669"/>
    <property type="project" value="UniProtKB-KW"/>
</dbReference>
<evidence type="ECO:0000256" key="8">
    <source>
        <dbReference type="ARBA" id="ARBA00023136"/>
    </source>
</evidence>
<dbReference type="PANTHER" id="PTHR43394:SF1">
    <property type="entry name" value="ATP-BINDING CASSETTE SUB-FAMILY B MEMBER 10, MITOCHONDRIAL"/>
    <property type="match status" value="1"/>
</dbReference>
<evidence type="ECO:0000256" key="1">
    <source>
        <dbReference type="ARBA" id="ARBA00004651"/>
    </source>
</evidence>
<dbReference type="InterPro" id="IPR017871">
    <property type="entry name" value="ABC_transporter-like_CS"/>
</dbReference>
<evidence type="ECO:0000256" key="6">
    <source>
        <dbReference type="ARBA" id="ARBA00022840"/>
    </source>
</evidence>
<dbReference type="InterPro" id="IPR003593">
    <property type="entry name" value="AAA+_ATPase"/>
</dbReference>
<feature type="transmembrane region" description="Helical" evidence="9">
    <location>
        <begin position="158"/>
        <end position="182"/>
    </location>
</feature>
<feature type="transmembrane region" description="Helical" evidence="9">
    <location>
        <begin position="134"/>
        <end position="152"/>
    </location>
</feature>
<evidence type="ECO:0000256" key="4">
    <source>
        <dbReference type="ARBA" id="ARBA00022692"/>
    </source>
</evidence>
<gene>
    <name evidence="12" type="ORF">BN52_09665</name>
</gene>
<feature type="domain" description="ABC transmembrane type-1" evidence="11">
    <location>
        <begin position="17"/>
        <end position="297"/>
    </location>
</feature>
<dbReference type="InterPro" id="IPR011527">
    <property type="entry name" value="ABC1_TM_dom"/>
</dbReference>
<dbReference type="SUPFAM" id="SSF90123">
    <property type="entry name" value="ABC transporter transmembrane region"/>
    <property type="match status" value="1"/>
</dbReference>
<keyword evidence="5" id="KW-0547">Nucleotide-binding</keyword>
<comment type="subcellular location">
    <subcellularLocation>
        <location evidence="1">Cell membrane</location>
        <topology evidence="1">Multi-pass membrane protein</topology>
    </subcellularLocation>
</comment>
<dbReference type="GO" id="GO:0015421">
    <property type="term" value="F:ABC-type oligopeptide transporter activity"/>
    <property type="evidence" value="ECO:0007669"/>
    <property type="project" value="TreeGrafter"/>
</dbReference>
<evidence type="ECO:0000256" key="3">
    <source>
        <dbReference type="ARBA" id="ARBA00022475"/>
    </source>
</evidence>
<evidence type="ECO:0000259" key="11">
    <source>
        <dbReference type="PROSITE" id="PS50929"/>
    </source>
</evidence>
<evidence type="ECO:0000259" key="10">
    <source>
        <dbReference type="PROSITE" id="PS50893"/>
    </source>
</evidence>
<feature type="transmembrane region" description="Helical" evidence="9">
    <location>
        <begin position="280"/>
        <end position="299"/>
    </location>
</feature>
<keyword evidence="8 9" id="KW-0472">Membrane</keyword>
<feature type="transmembrane region" description="Helical" evidence="9">
    <location>
        <begin position="236"/>
        <end position="260"/>
    </location>
</feature>
<dbReference type="PANTHER" id="PTHR43394">
    <property type="entry name" value="ATP-DEPENDENT PERMEASE MDL1, MITOCHONDRIAL"/>
    <property type="match status" value="1"/>
</dbReference>
<sequence length="577" mass="63959">MIKTLSKSIRQYKKLTLLSPLFVICEVILEMLIPYLVGLLVDEGIMKGNMTYINKWGLILLVLTIVSLILGASASYVSAHAAAGFAANLRQDMFYHMQDYAFENIDKFSSSSLVTRLTTDVSNVQLSYQMLIRIAVRAPMMLVVSVVMSVIISPRLSLIFLVIAPIFVLLLVLIIKSAYPYFPKIFRGYDRMNQVVRENVRGIREVKTYVQEQAQIAKFEKASGFIYKLFTTAQKLISLNALVVAAVLNIATLAICWFGAHEIVGGNLQTGQLISMFSYSNSVLFSLNILAMISTQIIISGASGRRIADVINEKPAIENPRKPLDHLNNGDILFDHVSFKYDPADHAEALHDINLHISPGETIGIIGETGSSKSTLISMIPRLYDVTSGAVRVAGHNVKSYDLKTLRDNVAVVLQKNVLFSGTIKENLKWGNEHATDKEIIAAAKIAHADGFVREMPDGYDTMVEQGGNNVSGGQKQRLTIARALLKKPKILILDDSTSAVDTSTEREIRESLAKDLPETTKIIISQRIVSIKDADRIIVMNHGRIEDIGSHDELMQRNELYSSIAKFQSEQGNRGE</sequence>
<dbReference type="Pfam" id="PF00005">
    <property type="entry name" value="ABC_tran"/>
    <property type="match status" value="1"/>
</dbReference>
<dbReference type="OrthoDB" id="9770415at2"/>
<dbReference type="Pfam" id="PF00664">
    <property type="entry name" value="ABC_membrane"/>
    <property type="match status" value="1"/>
</dbReference>
<feature type="domain" description="ABC transporter" evidence="10">
    <location>
        <begin position="332"/>
        <end position="568"/>
    </location>
</feature>
<dbReference type="InterPro" id="IPR027417">
    <property type="entry name" value="P-loop_NTPase"/>
</dbReference>
<dbReference type="GO" id="GO:0016887">
    <property type="term" value="F:ATP hydrolysis activity"/>
    <property type="evidence" value="ECO:0007669"/>
    <property type="project" value="InterPro"/>
</dbReference>
<dbReference type="SMART" id="SM00382">
    <property type="entry name" value="AAA"/>
    <property type="match status" value="1"/>
</dbReference>
<evidence type="ECO:0000313" key="12">
    <source>
        <dbReference type="EMBL" id="CCI87660.1"/>
    </source>
</evidence>
<evidence type="ECO:0000256" key="9">
    <source>
        <dbReference type="SAM" id="Phobius"/>
    </source>
</evidence>
<dbReference type="InterPro" id="IPR039421">
    <property type="entry name" value="Type_1_exporter"/>
</dbReference>
<dbReference type="Gene3D" id="1.20.1560.10">
    <property type="entry name" value="ABC transporter type 1, transmembrane domain"/>
    <property type="match status" value="1"/>
</dbReference>
<dbReference type="SUPFAM" id="SSF52540">
    <property type="entry name" value="P-loop containing nucleoside triphosphate hydrolases"/>
    <property type="match status" value="1"/>
</dbReference>
<dbReference type="Proteomes" id="UP000009326">
    <property type="component" value="Unassembled WGS sequence"/>
</dbReference>
<organism evidence="12 13">
    <name type="scientific">Lactobacillus gigeriorum DSM 23908 = CRBIP 24.85</name>
    <dbReference type="NCBI Taxonomy" id="1423751"/>
    <lineage>
        <taxon>Bacteria</taxon>
        <taxon>Bacillati</taxon>
        <taxon>Bacillota</taxon>
        <taxon>Bacilli</taxon>
        <taxon>Lactobacillales</taxon>
        <taxon>Lactobacillaceae</taxon>
        <taxon>Lactobacillus</taxon>
    </lineage>
</organism>
<dbReference type="AlphaFoldDB" id="I7K1V0"/>
<keyword evidence="3" id="KW-1003">Cell membrane</keyword>
<accession>I7K1V0</accession>
<evidence type="ECO:0000313" key="13">
    <source>
        <dbReference type="Proteomes" id="UP000009326"/>
    </source>
</evidence>
<dbReference type="InterPro" id="IPR036640">
    <property type="entry name" value="ABC1_TM_sf"/>
</dbReference>
<reference evidence="12 13" key="1">
    <citation type="submission" date="2012-06" db="EMBL/GenBank/DDBJ databases">
        <title>Draft genome sequence of Lactobacillus gigeriorum CRBIP 24.85T, isolated from chicken crop.</title>
        <authorList>
            <person name="Cousin S."/>
            <person name="Ma L."/>
            <person name="Creno S."/>
            <person name="Clermont D."/>
            <person name="Loux V."/>
            <person name="Bizet C."/>
            <person name="Bouchier C."/>
        </authorList>
    </citation>
    <scope>NUCLEOTIDE SEQUENCE [LARGE SCALE GENOMIC DNA]</scope>
    <source>
        <strain evidence="13">CRBIP 24.85T</strain>
    </source>
</reference>
<dbReference type="RefSeq" id="WP_008473951.1">
    <property type="nucleotide sequence ID" value="NZ_AYZO01000004.1"/>
</dbReference>
<keyword evidence="4 9" id="KW-0812">Transmembrane</keyword>
<evidence type="ECO:0000256" key="7">
    <source>
        <dbReference type="ARBA" id="ARBA00022989"/>
    </source>
</evidence>
<protein>
    <submittedName>
        <fullName evidence="12">ABC superfamily ATP binding cassette transporter, membrane protein</fullName>
    </submittedName>
</protein>
<dbReference type="InterPro" id="IPR003439">
    <property type="entry name" value="ABC_transporter-like_ATP-bd"/>
</dbReference>
<dbReference type="EMBL" id="CAKC01000086">
    <property type="protein sequence ID" value="CCI87660.1"/>
    <property type="molecule type" value="Genomic_DNA"/>
</dbReference>
<keyword evidence="7 9" id="KW-1133">Transmembrane helix</keyword>
<keyword evidence="6" id="KW-0067">ATP-binding</keyword>
<dbReference type="PROSITE" id="PS00211">
    <property type="entry name" value="ABC_TRANSPORTER_1"/>
    <property type="match status" value="1"/>
</dbReference>
<keyword evidence="2" id="KW-0813">Transport</keyword>
<dbReference type="Gene3D" id="3.40.50.300">
    <property type="entry name" value="P-loop containing nucleotide triphosphate hydrolases"/>
    <property type="match status" value="1"/>
</dbReference>
<feature type="transmembrane region" description="Helical" evidence="9">
    <location>
        <begin position="56"/>
        <end position="87"/>
    </location>
</feature>
<dbReference type="GO" id="GO:0005886">
    <property type="term" value="C:plasma membrane"/>
    <property type="evidence" value="ECO:0007669"/>
    <property type="project" value="UniProtKB-SubCell"/>
</dbReference>
<dbReference type="PROSITE" id="PS50893">
    <property type="entry name" value="ABC_TRANSPORTER_2"/>
    <property type="match status" value="1"/>
</dbReference>
<dbReference type="PROSITE" id="PS50929">
    <property type="entry name" value="ABC_TM1F"/>
    <property type="match status" value="1"/>
</dbReference>